<name>A0AAE3JCQ4_9FIRM</name>
<dbReference type="EMBL" id="JAJEQN010000050">
    <property type="protein sequence ID" value="MCC2222790.1"/>
    <property type="molecule type" value="Genomic_DNA"/>
</dbReference>
<reference evidence="1 2" key="1">
    <citation type="submission" date="2021-10" db="EMBL/GenBank/DDBJ databases">
        <title>Anaerobic single-cell dispensing facilitates the cultivation of human gut bacteria.</title>
        <authorList>
            <person name="Afrizal A."/>
        </authorList>
    </citation>
    <scope>NUCLEOTIDE SEQUENCE [LARGE SCALE GENOMIC DNA]</scope>
    <source>
        <strain evidence="1 2">CLA-AA-H224</strain>
    </source>
</reference>
<protein>
    <submittedName>
        <fullName evidence="1">Rpn family recombination-promoting nuclease/putative transposase</fullName>
    </submittedName>
</protein>
<keyword evidence="2" id="KW-1185">Reference proteome</keyword>
<dbReference type="NCBIfam" id="TIGR01784">
    <property type="entry name" value="T_den_put_tspse"/>
    <property type="match status" value="1"/>
</dbReference>
<evidence type="ECO:0000313" key="1">
    <source>
        <dbReference type="EMBL" id="MCC2222790.1"/>
    </source>
</evidence>
<dbReference type="Pfam" id="PF12784">
    <property type="entry name" value="PDDEXK_2"/>
    <property type="match status" value="1"/>
</dbReference>
<comment type="caution">
    <text evidence="1">The sequence shown here is derived from an EMBL/GenBank/DDBJ whole genome shotgun (WGS) entry which is preliminary data.</text>
</comment>
<dbReference type="RefSeq" id="WP_262537972.1">
    <property type="nucleotide sequence ID" value="NZ_JAJEQN010000050.1"/>
</dbReference>
<dbReference type="PANTHER" id="PTHR41317">
    <property type="entry name" value="PD-(D_E)XK NUCLEASE FAMILY TRANSPOSASE"/>
    <property type="match status" value="1"/>
</dbReference>
<sequence>MNDNLETVQLLPLTSDIVFKQVFGQEESKPILRVFLNDVLGLDIQSSEQITLLNPIIDPKYLDDKMCILDVRVQLSDRSLIDIEIQVLNRHNMEKRALYYTCQLCTEQLHTGDDYSKTAPVYGLNLLCFDLYEDSRYYRSFVLKDEETNETYRQTFKISFFELRKAVSELSQTKEVETFELSGLTARDQWALFINSGQQEVYEKLIEENKTFEEAYERLKKASSDETLMAMYRNREKAIRDWNDSINSARKDGVQQGEQRVNMLYERLLQENRGSEIPKAIADPAFRTKLFNEYGI</sequence>
<proteinExistence type="predicted"/>
<dbReference type="PANTHER" id="PTHR41317:SF1">
    <property type="entry name" value="PD-(D_E)XK NUCLEASE FAMILY TRANSPOSASE"/>
    <property type="match status" value="1"/>
</dbReference>
<gene>
    <name evidence="1" type="ORF">LKD48_14365</name>
</gene>
<organism evidence="1 2">
    <name type="scientific">Anthropogastromicrobium aceti</name>
    <dbReference type="NCBI Taxonomy" id="2981768"/>
    <lineage>
        <taxon>Bacteria</taxon>
        <taxon>Bacillati</taxon>
        <taxon>Bacillota</taxon>
        <taxon>Clostridia</taxon>
        <taxon>Lachnospirales</taxon>
        <taxon>Lachnospiraceae</taxon>
        <taxon>Anthropogastromicrobium</taxon>
    </lineage>
</organism>
<evidence type="ECO:0000313" key="2">
    <source>
        <dbReference type="Proteomes" id="UP001198200"/>
    </source>
</evidence>
<accession>A0AAE3JCQ4</accession>
<dbReference type="InterPro" id="IPR010106">
    <property type="entry name" value="RpnA"/>
</dbReference>
<dbReference type="Proteomes" id="UP001198200">
    <property type="component" value="Unassembled WGS sequence"/>
</dbReference>
<dbReference type="AlphaFoldDB" id="A0AAE3JCQ4"/>